<accession>A0A9Q0C0X3</accession>
<organism evidence="10 11">
    <name type="scientific">Rhynchospora breviuscula</name>
    <dbReference type="NCBI Taxonomy" id="2022672"/>
    <lineage>
        <taxon>Eukaryota</taxon>
        <taxon>Viridiplantae</taxon>
        <taxon>Streptophyta</taxon>
        <taxon>Embryophyta</taxon>
        <taxon>Tracheophyta</taxon>
        <taxon>Spermatophyta</taxon>
        <taxon>Magnoliopsida</taxon>
        <taxon>Liliopsida</taxon>
        <taxon>Poales</taxon>
        <taxon>Cyperaceae</taxon>
        <taxon>Cyperoideae</taxon>
        <taxon>Rhynchosporeae</taxon>
        <taxon>Rhynchospora</taxon>
    </lineage>
</organism>
<evidence type="ECO:0000256" key="7">
    <source>
        <dbReference type="RuleBase" id="RU361177"/>
    </source>
</evidence>
<dbReference type="GO" id="GO:0004499">
    <property type="term" value="F:N,N-dimethylaniline monooxygenase activity"/>
    <property type="evidence" value="ECO:0007669"/>
    <property type="project" value="InterPro"/>
</dbReference>
<evidence type="ECO:0000256" key="9">
    <source>
        <dbReference type="SAM" id="Phobius"/>
    </source>
</evidence>
<feature type="region of interest" description="Disordered" evidence="8">
    <location>
        <begin position="601"/>
        <end position="632"/>
    </location>
</feature>
<comment type="similarity">
    <text evidence="2">Belongs to the FAD-binding monooxygenase family.</text>
</comment>
<dbReference type="PANTHER" id="PTHR42877">
    <property type="entry name" value="L-ORNITHINE N(5)-MONOOXYGENASE-RELATED"/>
    <property type="match status" value="1"/>
</dbReference>
<dbReference type="Gene3D" id="1.20.1300.10">
    <property type="entry name" value="Fumarate reductase/succinate dehydrogenase, transmembrane subunit"/>
    <property type="match status" value="1"/>
</dbReference>
<feature type="transmembrane region" description="Helical" evidence="9">
    <location>
        <begin position="840"/>
        <end position="863"/>
    </location>
</feature>
<comment type="similarity">
    <text evidence="7">Belongs to the FMO family.</text>
</comment>
<dbReference type="SUPFAM" id="SSF81343">
    <property type="entry name" value="Fumarate reductase respiratory complex transmembrane subunits"/>
    <property type="match status" value="1"/>
</dbReference>
<comment type="subcellular location">
    <subcellularLocation>
        <location evidence="1">Mitochondrion inner membrane</location>
        <topology evidence="1">Single-pass membrane protein</topology>
    </subcellularLocation>
</comment>
<gene>
    <name evidence="10" type="ORF">LUZ63_020162</name>
</gene>
<dbReference type="AlphaFoldDB" id="A0A9Q0C0X3"/>
<evidence type="ECO:0000256" key="2">
    <source>
        <dbReference type="ARBA" id="ARBA00010139"/>
    </source>
</evidence>
<protein>
    <recommendedName>
        <fullName evidence="7">Flavin-containing monooxygenase</fullName>
        <ecNumber evidence="7">1.-.-.-</ecNumber>
    </recommendedName>
</protein>
<dbReference type="Proteomes" id="UP001151287">
    <property type="component" value="Unassembled WGS sequence"/>
</dbReference>
<feature type="compositionally biased region" description="Basic and acidic residues" evidence="8">
    <location>
        <begin position="616"/>
        <end position="626"/>
    </location>
</feature>
<dbReference type="InterPro" id="IPR020946">
    <property type="entry name" value="Flavin_mOase-like"/>
</dbReference>
<dbReference type="Pfam" id="PF00743">
    <property type="entry name" value="FMO-like"/>
    <property type="match status" value="1"/>
</dbReference>
<keyword evidence="11" id="KW-1185">Reference proteome</keyword>
<dbReference type="GO" id="GO:0045273">
    <property type="term" value="C:respiratory chain complex II (succinate dehydrogenase)"/>
    <property type="evidence" value="ECO:0007669"/>
    <property type="project" value="UniProtKB-ARBA"/>
</dbReference>
<dbReference type="InterPro" id="IPR036188">
    <property type="entry name" value="FAD/NAD-bd_sf"/>
</dbReference>
<sequence length="1002" mass="108831">MSARRSGHGGDPAQHHGVVVDRGEADRSPAGLVRVDRHRSSTSAPGHARRRDVQHRLGAGGDKRSAIGQPARLSDVSHTAEPTRVVVVGAGFGGIAAAIELTARGETDVTVLESAPDLGGTWHHNVYPGAACDVPSHFYSFSFAQRASWSRFCSPQSEILGYLREVAREHGVDRLVVTDQQVTACTWDEESAVWTVDATAADGTTTRRTADAVVIATGQLDKPAYPRIEGLDRFAGRTLHSARWDPDLDPAGKRFAVIGTGATSAQLVPELAPAAEHTTVFQRSGNWYLPRRSKDYSTPVRVLLARVPGLHRIFRALLAVYLETLTAAIRHPRTLGRVLATWSTLFMRGQLKDPDVRRTAWPDYTFGCRRVLFSSSYLPALQRPDVSLVGEAITEMTERGPRTADGRVHEVDVVVLATGFRTTDFMFPMEVVGTGGRRLRDDWAEGPRAHLGMTVPGYPNLFLLYGPNTNTSGGSIVFFLEHQARYVRQALELSRGRRAALDVRPEVAGSSDAALQSRFSGTAWTACDSWYRDESGRIVANWPGYMREYADATREAHVVAAHPAGRPGVAQRQERAAYALARQPRPLGDAARGRVLGAVVELDARRPGPAGSGQPGDREPQRRARDAPPALGRVHEVADVGDPERLGQVEPPGHRAEEAVVLPVGDDKRPRPAVGQRAAGRRDPLQHVLDAGRRVHEGGQAEGQLHRVVGRLEPGRRVLAGGGAQARTGRWKEALHGSRLGSPDGGISHPPVVLVVRTRSTLSAVATPTKPAPALVKNPRSTRSTIALKLTMATSGTIFILFVLLHMYGNLKAFAGHDAFNEYAEHLRTFGEPILPRSGLLWIVRVVLIASLAVHVASAVALWRRASHARPVRYANRRYRNSALSSRTMRWGGLTILVFLVWHLLNFSIGRVNPSGGPTSDPYNLLVDTFDLWWMTVIYLVAMAALGMHLHHGTWSAAQTLGLTGTAQARARAKALGWVLAIVIAGGFSLVPIFTVVGVITK</sequence>
<dbReference type="InterPro" id="IPR011138">
    <property type="entry name" value="Cytochrome_b-558"/>
</dbReference>
<evidence type="ECO:0000256" key="5">
    <source>
        <dbReference type="ARBA" id="ARBA00022827"/>
    </source>
</evidence>
<proteinExistence type="inferred from homology"/>
<evidence type="ECO:0000256" key="3">
    <source>
        <dbReference type="ARBA" id="ARBA00011313"/>
    </source>
</evidence>
<keyword evidence="5 7" id="KW-0274">FAD</keyword>
<dbReference type="Gene3D" id="3.50.50.60">
    <property type="entry name" value="FAD/NAD(P)-binding domain"/>
    <property type="match status" value="2"/>
</dbReference>
<dbReference type="InterPro" id="IPR051209">
    <property type="entry name" value="FAD-bind_Monooxygenase_sf"/>
</dbReference>
<keyword evidence="9" id="KW-1133">Transmembrane helix</keyword>
<dbReference type="EC" id="1.-.-.-" evidence="7"/>
<dbReference type="InterPro" id="IPR034804">
    <property type="entry name" value="SQR/QFR_C/D"/>
</dbReference>
<dbReference type="GO" id="GO:0050660">
    <property type="term" value="F:flavin adenine dinucleotide binding"/>
    <property type="evidence" value="ECO:0007669"/>
    <property type="project" value="InterPro"/>
</dbReference>
<comment type="caution">
    <text evidence="10">The sequence shown here is derived from an EMBL/GenBank/DDBJ whole genome shotgun (WGS) entry which is preliminary data.</text>
</comment>
<feature type="transmembrane region" description="Helical" evidence="9">
    <location>
        <begin position="891"/>
        <end position="912"/>
    </location>
</feature>
<evidence type="ECO:0000256" key="4">
    <source>
        <dbReference type="ARBA" id="ARBA00022630"/>
    </source>
</evidence>
<dbReference type="GO" id="GO:0050661">
    <property type="term" value="F:NADP binding"/>
    <property type="evidence" value="ECO:0007669"/>
    <property type="project" value="InterPro"/>
</dbReference>
<keyword evidence="9" id="KW-0812">Transmembrane</keyword>
<dbReference type="EMBL" id="JAMQYH010000029">
    <property type="protein sequence ID" value="KAJ1684407.1"/>
    <property type="molecule type" value="Genomic_DNA"/>
</dbReference>
<comment type="cofactor">
    <cofactor evidence="7">
        <name>FAD</name>
        <dbReference type="ChEBI" id="CHEBI:57692"/>
    </cofactor>
</comment>
<keyword evidence="7" id="KW-0503">Monooxygenase</keyword>
<dbReference type="CDD" id="cd03498">
    <property type="entry name" value="SQR_TypeB_2_TM"/>
    <property type="match status" value="1"/>
</dbReference>
<keyword evidence="9" id="KW-0472">Membrane</keyword>
<dbReference type="OrthoDB" id="1875566at2759"/>
<keyword evidence="6 7" id="KW-0560">Oxidoreductase</keyword>
<comment type="subunit">
    <text evidence="3">Component of complex II composed of eight subunits in plants: four classical SDH subunits SDH1, SDH2, SDH3 and SDH4 (a flavoprotein (FP), an iron-sulfur protein (IP), and a cytochrome b composed of a large and a small subunit.), as well as four subunits unknown in mitochondria from bacteria and heterotrophic eukaryotes.</text>
</comment>
<feature type="region of interest" description="Disordered" evidence="8">
    <location>
        <begin position="1"/>
        <end position="76"/>
    </location>
</feature>
<evidence type="ECO:0000313" key="11">
    <source>
        <dbReference type="Proteomes" id="UP001151287"/>
    </source>
</evidence>
<name>A0A9Q0C0X3_9POAL</name>
<feature type="transmembrane region" description="Helical" evidence="9">
    <location>
        <begin position="975"/>
        <end position="1000"/>
    </location>
</feature>
<dbReference type="GO" id="GO:0005743">
    <property type="term" value="C:mitochondrial inner membrane"/>
    <property type="evidence" value="ECO:0007669"/>
    <property type="project" value="UniProtKB-SubCell"/>
</dbReference>
<feature type="transmembrane region" description="Helical" evidence="9">
    <location>
        <begin position="932"/>
        <end position="950"/>
    </location>
</feature>
<dbReference type="NCBIfam" id="TIGR02046">
    <property type="entry name" value="sdhC_b558_fam"/>
    <property type="match status" value="1"/>
</dbReference>
<evidence type="ECO:0000256" key="6">
    <source>
        <dbReference type="ARBA" id="ARBA00023002"/>
    </source>
</evidence>
<reference evidence="10" key="1">
    <citation type="journal article" date="2022" name="Cell">
        <title>Repeat-based holocentromeres influence genome architecture and karyotype evolution.</title>
        <authorList>
            <person name="Hofstatter P.G."/>
            <person name="Thangavel G."/>
            <person name="Lux T."/>
            <person name="Neumann P."/>
            <person name="Vondrak T."/>
            <person name="Novak P."/>
            <person name="Zhang M."/>
            <person name="Costa L."/>
            <person name="Castellani M."/>
            <person name="Scott A."/>
            <person name="Toegelov H."/>
            <person name="Fuchs J."/>
            <person name="Mata-Sucre Y."/>
            <person name="Dias Y."/>
            <person name="Vanzela A.L.L."/>
            <person name="Huettel B."/>
            <person name="Almeida C.C.S."/>
            <person name="Simkova H."/>
            <person name="Souza G."/>
            <person name="Pedrosa-Harand A."/>
            <person name="Macas J."/>
            <person name="Mayer K.F.X."/>
            <person name="Houben A."/>
            <person name="Marques A."/>
        </authorList>
    </citation>
    <scope>NUCLEOTIDE SEQUENCE</scope>
    <source>
        <strain evidence="10">RhyBre1mFocal</strain>
    </source>
</reference>
<evidence type="ECO:0000256" key="1">
    <source>
        <dbReference type="ARBA" id="ARBA00004434"/>
    </source>
</evidence>
<feature type="transmembrane region" description="Helical" evidence="9">
    <location>
        <begin position="786"/>
        <end position="808"/>
    </location>
</feature>
<keyword evidence="4 7" id="KW-0285">Flavoprotein</keyword>
<evidence type="ECO:0000256" key="8">
    <source>
        <dbReference type="SAM" id="MobiDB-lite"/>
    </source>
</evidence>
<feature type="compositionally biased region" description="Basic and acidic residues" evidence="8">
    <location>
        <begin position="18"/>
        <end position="27"/>
    </location>
</feature>
<evidence type="ECO:0000313" key="10">
    <source>
        <dbReference type="EMBL" id="KAJ1684407.1"/>
    </source>
</evidence>
<dbReference type="PRINTS" id="PR00411">
    <property type="entry name" value="PNDRDTASEI"/>
</dbReference>
<dbReference type="PANTHER" id="PTHR42877:SF4">
    <property type="entry name" value="FAD_NAD(P)-BINDING DOMAIN-CONTAINING PROTEIN-RELATED"/>
    <property type="match status" value="1"/>
</dbReference>
<dbReference type="SUPFAM" id="SSF51905">
    <property type="entry name" value="FAD/NAD(P)-binding domain"/>
    <property type="match status" value="1"/>
</dbReference>